<feature type="compositionally biased region" description="Polar residues" evidence="1">
    <location>
        <begin position="9"/>
        <end position="18"/>
    </location>
</feature>
<feature type="compositionally biased region" description="Basic and acidic residues" evidence="1">
    <location>
        <begin position="254"/>
        <end position="263"/>
    </location>
</feature>
<gene>
    <name evidence="2" type="ORF">Dsin_008841</name>
</gene>
<evidence type="ECO:0000256" key="1">
    <source>
        <dbReference type="SAM" id="MobiDB-lite"/>
    </source>
</evidence>
<proteinExistence type="predicted"/>
<dbReference type="EMBL" id="JANJYJ010000003">
    <property type="protein sequence ID" value="KAK3221816.1"/>
    <property type="molecule type" value="Genomic_DNA"/>
</dbReference>
<protein>
    <recommendedName>
        <fullName evidence="4">DUF4283 domain-containing protein</fullName>
    </recommendedName>
</protein>
<name>A0AAE0APD3_9ROSI</name>
<reference evidence="2" key="1">
    <citation type="journal article" date="2023" name="Plant J.">
        <title>Genome sequences and population genomics provide insights into the demographic history, inbreeding, and mutation load of two 'living fossil' tree species of Dipteronia.</title>
        <authorList>
            <person name="Feng Y."/>
            <person name="Comes H.P."/>
            <person name="Chen J."/>
            <person name="Zhu S."/>
            <person name="Lu R."/>
            <person name="Zhang X."/>
            <person name="Li P."/>
            <person name="Qiu J."/>
            <person name="Olsen K.M."/>
            <person name="Qiu Y."/>
        </authorList>
    </citation>
    <scope>NUCLEOTIDE SEQUENCE</scope>
    <source>
        <strain evidence="2">NBL</strain>
    </source>
</reference>
<sequence>MQVHPANEGGTQAQQQRLSFKDTLLRTPAKSSWEETTEVEDSEDDMSDEEDATTGTERVLVDQAKLKVDRNMKIRLRKPWRRTIIVKRDGLRKERTMLSRNGGEGGPWIIADHYFTIRKWSTNFRPSVEKISKTMVWVRFPELPIEYYDREFLFMLGATIGNPGRVDATRENAMREWATKLSNVLDRHQRARRRGKRKLSTTSKPKTGATPANKTGPGTGAGEGGSRFSILTEGKPDNGSKQDVVTSSQVGPSHDSRKERKEGISTSKNGVAPAHGRLRIKPTDPKQ</sequence>
<evidence type="ECO:0008006" key="4">
    <source>
        <dbReference type="Google" id="ProtNLM"/>
    </source>
</evidence>
<accession>A0AAE0APD3</accession>
<feature type="compositionally biased region" description="Basic residues" evidence="1">
    <location>
        <begin position="189"/>
        <end position="199"/>
    </location>
</feature>
<feature type="region of interest" description="Disordered" evidence="1">
    <location>
        <begin position="181"/>
        <end position="287"/>
    </location>
</feature>
<keyword evidence="3" id="KW-1185">Reference proteome</keyword>
<organism evidence="2 3">
    <name type="scientific">Dipteronia sinensis</name>
    <dbReference type="NCBI Taxonomy" id="43782"/>
    <lineage>
        <taxon>Eukaryota</taxon>
        <taxon>Viridiplantae</taxon>
        <taxon>Streptophyta</taxon>
        <taxon>Embryophyta</taxon>
        <taxon>Tracheophyta</taxon>
        <taxon>Spermatophyta</taxon>
        <taxon>Magnoliopsida</taxon>
        <taxon>eudicotyledons</taxon>
        <taxon>Gunneridae</taxon>
        <taxon>Pentapetalae</taxon>
        <taxon>rosids</taxon>
        <taxon>malvids</taxon>
        <taxon>Sapindales</taxon>
        <taxon>Sapindaceae</taxon>
        <taxon>Hippocastanoideae</taxon>
        <taxon>Acereae</taxon>
        <taxon>Dipteronia</taxon>
    </lineage>
</organism>
<dbReference type="Proteomes" id="UP001281410">
    <property type="component" value="Unassembled WGS sequence"/>
</dbReference>
<evidence type="ECO:0000313" key="3">
    <source>
        <dbReference type="Proteomes" id="UP001281410"/>
    </source>
</evidence>
<feature type="region of interest" description="Disordered" evidence="1">
    <location>
        <begin position="1"/>
        <end position="55"/>
    </location>
</feature>
<dbReference type="AlphaFoldDB" id="A0AAE0APD3"/>
<evidence type="ECO:0000313" key="2">
    <source>
        <dbReference type="EMBL" id="KAK3221816.1"/>
    </source>
</evidence>
<comment type="caution">
    <text evidence="2">The sequence shown here is derived from an EMBL/GenBank/DDBJ whole genome shotgun (WGS) entry which is preliminary data.</text>
</comment>
<feature type="compositionally biased region" description="Polar residues" evidence="1">
    <location>
        <begin position="200"/>
        <end position="213"/>
    </location>
</feature>
<feature type="compositionally biased region" description="Polar residues" evidence="1">
    <location>
        <begin position="241"/>
        <end position="251"/>
    </location>
</feature>
<dbReference type="InterPro" id="IPR040256">
    <property type="entry name" value="At4g02000-like"/>
</dbReference>
<feature type="compositionally biased region" description="Acidic residues" evidence="1">
    <location>
        <begin position="35"/>
        <end position="52"/>
    </location>
</feature>
<dbReference type="PANTHER" id="PTHR31286">
    <property type="entry name" value="GLYCINE-RICH CELL WALL STRUCTURAL PROTEIN 1.8-LIKE"/>
    <property type="match status" value="1"/>
</dbReference>
<dbReference type="PANTHER" id="PTHR31286:SF99">
    <property type="entry name" value="DUF4283 DOMAIN-CONTAINING PROTEIN"/>
    <property type="match status" value="1"/>
</dbReference>